<organism evidence="1 2">
    <name type="scientific">Polyrhizophydium stewartii</name>
    <dbReference type="NCBI Taxonomy" id="2732419"/>
    <lineage>
        <taxon>Eukaryota</taxon>
        <taxon>Fungi</taxon>
        <taxon>Fungi incertae sedis</taxon>
        <taxon>Chytridiomycota</taxon>
        <taxon>Chytridiomycota incertae sedis</taxon>
        <taxon>Chytridiomycetes</taxon>
        <taxon>Rhizophydiales</taxon>
        <taxon>Rhizophydiales incertae sedis</taxon>
        <taxon>Polyrhizophydium</taxon>
    </lineage>
</organism>
<accession>A0ABR4N6J2</accession>
<dbReference type="InterPro" id="IPR052050">
    <property type="entry name" value="SecEffector_AnkRepeat"/>
</dbReference>
<proteinExistence type="predicted"/>
<dbReference type="Proteomes" id="UP001527925">
    <property type="component" value="Unassembled WGS sequence"/>
</dbReference>
<keyword evidence="2" id="KW-1185">Reference proteome</keyword>
<comment type="caution">
    <text evidence="1">The sequence shown here is derived from an EMBL/GenBank/DDBJ whole genome shotgun (WGS) entry which is preliminary data.</text>
</comment>
<name>A0ABR4N6J2_9FUNG</name>
<protein>
    <recommendedName>
        <fullName evidence="3">Ankyrin repeat protein</fullName>
    </recommendedName>
</protein>
<evidence type="ECO:0000313" key="1">
    <source>
        <dbReference type="EMBL" id="KAL2915162.1"/>
    </source>
</evidence>
<dbReference type="PANTHER" id="PTHR46586">
    <property type="entry name" value="ANKYRIN REPEAT-CONTAINING PROTEIN"/>
    <property type="match status" value="1"/>
</dbReference>
<evidence type="ECO:0000313" key="2">
    <source>
        <dbReference type="Proteomes" id="UP001527925"/>
    </source>
</evidence>
<dbReference type="EMBL" id="JADGIZ020000026">
    <property type="protein sequence ID" value="KAL2915162.1"/>
    <property type="molecule type" value="Genomic_DNA"/>
</dbReference>
<sequence>MSSLVDRLLALPWHIYDPIMEHAGPLTQLLHGTLPRPVDELVLIVAAAECLLLDRANLLDQVVSFRWHPWWLGLCARTEDDVGAAVEAGMRFECTAPMLARGCDVPDLLGAVLQLFDSILTAPPSLALAMQRIANEVLSISLAALDARRARLGQADDTEVVGALLQLAAGLGAADAVAALNAAIPANETRARSAAVTAAVRGGHLAIADSISGRDGRRSNAWLAGAVQGGNIPLVRNLVRNYPKIYVPADTTRRAFGFGRDDMVWWLLKNPKTPAFTRALSYFQLEAARKGRKDMLLYALDEGIGRVAHYDLLEEVGILDDLDFFKKIHDKLGCQCRELPLNVLAKCGAISVLKWVCSHANRRCRPYDMSECAEQGHLELYLWMYAQGVRVSHDEMFKPACAKQFWIVEHLITHGHDDLTELWEWVMGDGDLLLFDLMADSGRAKPTSELMIFAAKGNSVDGVRWVHRRIGGGYSDEAVVEACKRGTTKIIAALVDECGIPITKPACLEAAVNGHLHVVRWLFGRTERGLWHDVRAAAAKESQSHIVEWLDEQLGAKRQ</sequence>
<evidence type="ECO:0008006" key="3">
    <source>
        <dbReference type="Google" id="ProtNLM"/>
    </source>
</evidence>
<gene>
    <name evidence="1" type="ORF">HK105_205268</name>
</gene>
<dbReference type="PANTHER" id="PTHR46586:SF3">
    <property type="entry name" value="ANKYRIN REPEAT-CONTAINING PROTEIN"/>
    <property type="match status" value="1"/>
</dbReference>
<reference evidence="1 2" key="1">
    <citation type="submission" date="2023-09" db="EMBL/GenBank/DDBJ databases">
        <title>Pangenome analysis of Batrachochytrium dendrobatidis and related Chytrids.</title>
        <authorList>
            <person name="Yacoub M.N."/>
            <person name="Stajich J.E."/>
            <person name="James T.Y."/>
        </authorList>
    </citation>
    <scope>NUCLEOTIDE SEQUENCE [LARGE SCALE GENOMIC DNA]</scope>
    <source>
        <strain evidence="1 2">JEL0888</strain>
    </source>
</reference>